<reference evidence="1 2" key="1">
    <citation type="submission" date="2021-05" db="EMBL/GenBank/DDBJ databases">
        <title>Aequorivita echinoideorum JCM 30378 genome.</title>
        <authorList>
            <person name="Zhang H."/>
            <person name="Li C."/>
        </authorList>
    </citation>
    <scope>NUCLEOTIDE SEQUENCE [LARGE SCALE GENOMIC DNA]</scope>
    <source>
        <strain evidence="1 2">JCM30378</strain>
    </source>
</reference>
<protein>
    <recommendedName>
        <fullName evidence="3">SprB repeat-containing protein</fullName>
    </recommendedName>
</protein>
<evidence type="ECO:0000313" key="1">
    <source>
        <dbReference type="EMBL" id="MBT0609255.1"/>
    </source>
</evidence>
<sequence>MGSTLNYGLQFDASQSFTLNSVDVYPTASGNLEISLFDSAGALVQSTSTSVTANSGPVTVQLNFLITPGTGYRLLQTSNPSLALIRDSSGNSFPYSLGTAGNLGTITNGTYGTSTLNSSSYYYFYNWTVGVGQVLCQSDRVEAVAEVNNTLPAPPAGDAAQQFCGNENTVADLDVT</sequence>
<evidence type="ECO:0000313" key="2">
    <source>
        <dbReference type="Proteomes" id="UP001297092"/>
    </source>
</evidence>
<gene>
    <name evidence="1" type="ORF">KIV10_13815</name>
</gene>
<dbReference type="Proteomes" id="UP001297092">
    <property type="component" value="Unassembled WGS sequence"/>
</dbReference>
<feature type="non-terminal residue" evidence="1">
    <location>
        <position position="176"/>
    </location>
</feature>
<evidence type="ECO:0008006" key="3">
    <source>
        <dbReference type="Google" id="ProtNLM"/>
    </source>
</evidence>
<keyword evidence="2" id="KW-1185">Reference proteome</keyword>
<comment type="caution">
    <text evidence="1">The sequence shown here is derived from an EMBL/GenBank/DDBJ whole genome shotgun (WGS) entry which is preliminary data.</text>
</comment>
<organism evidence="1 2">
    <name type="scientific">Aequorivita echinoideorum</name>
    <dbReference type="NCBI Taxonomy" id="1549647"/>
    <lineage>
        <taxon>Bacteria</taxon>
        <taxon>Pseudomonadati</taxon>
        <taxon>Bacteroidota</taxon>
        <taxon>Flavobacteriia</taxon>
        <taxon>Flavobacteriales</taxon>
        <taxon>Flavobacteriaceae</taxon>
        <taxon>Aequorivita</taxon>
    </lineage>
</organism>
<dbReference type="RefSeq" id="WP_214114736.1">
    <property type="nucleotide sequence ID" value="NZ_JAHCTB010000027.1"/>
</dbReference>
<proteinExistence type="predicted"/>
<accession>A0ABS5S9Y8</accession>
<name>A0ABS5S9Y8_9FLAO</name>
<dbReference type="EMBL" id="JAHCTB010000027">
    <property type="protein sequence ID" value="MBT0609255.1"/>
    <property type="molecule type" value="Genomic_DNA"/>
</dbReference>